<gene>
    <name evidence="1" type="ORF">Ddye_003703</name>
</gene>
<keyword evidence="2" id="KW-1185">Reference proteome</keyword>
<comment type="caution">
    <text evidence="1">The sequence shown here is derived from an EMBL/GenBank/DDBJ whole genome shotgun (WGS) entry which is preliminary data.</text>
</comment>
<evidence type="ECO:0000313" key="1">
    <source>
        <dbReference type="EMBL" id="KAK2665129.1"/>
    </source>
</evidence>
<dbReference type="EMBL" id="JANJYI010000001">
    <property type="protein sequence ID" value="KAK2665129.1"/>
    <property type="molecule type" value="Genomic_DNA"/>
</dbReference>
<organism evidence="1 2">
    <name type="scientific">Dipteronia dyeriana</name>
    <dbReference type="NCBI Taxonomy" id="168575"/>
    <lineage>
        <taxon>Eukaryota</taxon>
        <taxon>Viridiplantae</taxon>
        <taxon>Streptophyta</taxon>
        <taxon>Embryophyta</taxon>
        <taxon>Tracheophyta</taxon>
        <taxon>Spermatophyta</taxon>
        <taxon>Magnoliopsida</taxon>
        <taxon>eudicotyledons</taxon>
        <taxon>Gunneridae</taxon>
        <taxon>Pentapetalae</taxon>
        <taxon>rosids</taxon>
        <taxon>malvids</taxon>
        <taxon>Sapindales</taxon>
        <taxon>Sapindaceae</taxon>
        <taxon>Hippocastanoideae</taxon>
        <taxon>Acereae</taxon>
        <taxon>Dipteronia</taxon>
    </lineage>
</organism>
<name>A0AAD9XST2_9ROSI</name>
<reference evidence="1" key="1">
    <citation type="journal article" date="2023" name="Plant J.">
        <title>Genome sequences and population genomics provide insights into the demographic history, inbreeding, and mutation load of two 'living fossil' tree species of Dipteronia.</title>
        <authorList>
            <person name="Feng Y."/>
            <person name="Comes H.P."/>
            <person name="Chen J."/>
            <person name="Zhu S."/>
            <person name="Lu R."/>
            <person name="Zhang X."/>
            <person name="Li P."/>
            <person name="Qiu J."/>
            <person name="Olsen K.M."/>
            <person name="Qiu Y."/>
        </authorList>
    </citation>
    <scope>NUCLEOTIDE SEQUENCE</scope>
    <source>
        <strain evidence="1">KIB01</strain>
    </source>
</reference>
<dbReference type="AlphaFoldDB" id="A0AAD9XST2"/>
<sequence>MFSLSEIQPFFQQIQEKLLKFCTNSHFDLKHLRPLWKSPEFFIKLPFKVNEDINPTKAFHSGMSPSDIKMASEE</sequence>
<protein>
    <submittedName>
        <fullName evidence="1">Uncharacterized protein</fullName>
    </submittedName>
</protein>
<feature type="non-terminal residue" evidence="1">
    <location>
        <position position="74"/>
    </location>
</feature>
<evidence type="ECO:0000313" key="2">
    <source>
        <dbReference type="Proteomes" id="UP001280121"/>
    </source>
</evidence>
<proteinExistence type="predicted"/>
<accession>A0AAD9XST2</accession>
<dbReference type="Proteomes" id="UP001280121">
    <property type="component" value="Unassembled WGS sequence"/>
</dbReference>